<dbReference type="PANTHER" id="PTHR43744">
    <property type="entry name" value="ABC TRANSPORTER PERMEASE PROTEIN MG189-RELATED-RELATED"/>
    <property type="match status" value="1"/>
</dbReference>
<reference evidence="10" key="1">
    <citation type="journal article" date="2019" name="Int. J. Syst. Evol. Microbiol.">
        <title>The Global Catalogue of Microorganisms (GCM) 10K type strain sequencing project: providing services to taxonomists for standard genome sequencing and annotation.</title>
        <authorList>
            <consortium name="The Broad Institute Genomics Platform"/>
            <consortium name="The Broad Institute Genome Sequencing Center for Infectious Disease"/>
            <person name="Wu L."/>
            <person name="Ma J."/>
        </authorList>
    </citation>
    <scope>NUCLEOTIDE SEQUENCE [LARGE SCALE GENOMIC DNA]</scope>
    <source>
        <strain evidence="10">CCUG 49571</strain>
    </source>
</reference>
<accession>A0ABV9F952</accession>
<dbReference type="InterPro" id="IPR035906">
    <property type="entry name" value="MetI-like_sf"/>
</dbReference>
<evidence type="ECO:0000256" key="7">
    <source>
        <dbReference type="RuleBase" id="RU363032"/>
    </source>
</evidence>
<dbReference type="RefSeq" id="WP_378091145.1">
    <property type="nucleotide sequence ID" value="NZ_JBHSEP010000001.1"/>
</dbReference>
<dbReference type="PROSITE" id="PS50928">
    <property type="entry name" value="ABC_TM1"/>
    <property type="match status" value="1"/>
</dbReference>
<evidence type="ECO:0000313" key="10">
    <source>
        <dbReference type="Proteomes" id="UP001596028"/>
    </source>
</evidence>
<keyword evidence="10" id="KW-1185">Reference proteome</keyword>
<evidence type="ECO:0000256" key="5">
    <source>
        <dbReference type="ARBA" id="ARBA00022989"/>
    </source>
</evidence>
<dbReference type="Proteomes" id="UP001596028">
    <property type="component" value="Unassembled WGS sequence"/>
</dbReference>
<dbReference type="SUPFAM" id="SSF161098">
    <property type="entry name" value="MetI-like"/>
    <property type="match status" value="1"/>
</dbReference>
<dbReference type="CDD" id="cd06261">
    <property type="entry name" value="TM_PBP2"/>
    <property type="match status" value="1"/>
</dbReference>
<dbReference type="EMBL" id="JBHSEP010000001">
    <property type="protein sequence ID" value="MFC4596724.1"/>
    <property type="molecule type" value="Genomic_DNA"/>
</dbReference>
<feature type="transmembrane region" description="Helical" evidence="7">
    <location>
        <begin position="115"/>
        <end position="133"/>
    </location>
</feature>
<dbReference type="Pfam" id="PF00528">
    <property type="entry name" value="BPD_transp_1"/>
    <property type="match status" value="1"/>
</dbReference>
<comment type="subcellular location">
    <subcellularLocation>
        <location evidence="1 7">Cell membrane</location>
        <topology evidence="1 7">Multi-pass membrane protein</topology>
    </subcellularLocation>
</comment>
<feature type="transmembrane region" description="Helical" evidence="7">
    <location>
        <begin position="145"/>
        <end position="166"/>
    </location>
</feature>
<sequence length="284" mass="31811">MNSSTLSARKRVSLSLMYVLYALVGVVFAGPLLYLFVASFKSDLQIVADMSSIKGFIPYGDLSFQNYKNIFARMDFFKYFMNSTISTLLVVLFGTIINAMIGYALGLLDFRGKSLIVAAIIGLMIIPSEAVIINRMLVAADLHMLNTMSVLVIPALAYPAYVFLFYNHFKGMPKELLQAAIIDGSGYIRSFWSIMLPLSRPVMATVAIMTFIRRWGDLIWPTLVTRDDTYRTLPQAMKSLYSDAYVYWGEIFAFGSMVTIPTLIIFLIFQKQFIQSVASSGVKG</sequence>
<feature type="transmembrane region" description="Helical" evidence="7">
    <location>
        <begin position="187"/>
        <end position="212"/>
    </location>
</feature>
<keyword evidence="3" id="KW-1003">Cell membrane</keyword>
<keyword evidence="2 7" id="KW-0813">Transport</keyword>
<keyword evidence="4 7" id="KW-0812">Transmembrane</keyword>
<evidence type="ECO:0000256" key="4">
    <source>
        <dbReference type="ARBA" id="ARBA00022692"/>
    </source>
</evidence>
<keyword evidence="6 7" id="KW-0472">Membrane</keyword>
<name>A0ABV9F952_9BACL</name>
<dbReference type="PANTHER" id="PTHR43744:SF8">
    <property type="entry name" value="SN-GLYCEROL-3-PHOSPHATE TRANSPORT SYSTEM PERMEASE PROTEIN UGPE"/>
    <property type="match status" value="1"/>
</dbReference>
<keyword evidence="5 7" id="KW-1133">Transmembrane helix</keyword>
<evidence type="ECO:0000256" key="6">
    <source>
        <dbReference type="ARBA" id="ARBA00023136"/>
    </source>
</evidence>
<feature type="transmembrane region" description="Helical" evidence="7">
    <location>
        <begin position="12"/>
        <end position="37"/>
    </location>
</feature>
<evidence type="ECO:0000256" key="1">
    <source>
        <dbReference type="ARBA" id="ARBA00004651"/>
    </source>
</evidence>
<dbReference type="Gene3D" id="1.10.3720.10">
    <property type="entry name" value="MetI-like"/>
    <property type="match status" value="1"/>
</dbReference>
<proteinExistence type="inferred from homology"/>
<protein>
    <submittedName>
        <fullName evidence="9">Carbohydrate ABC transporter permease</fullName>
    </submittedName>
</protein>
<feature type="domain" description="ABC transmembrane type-1" evidence="8">
    <location>
        <begin position="84"/>
        <end position="269"/>
    </location>
</feature>
<feature type="transmembrane region" description="Helical" evidence="7">
    <location>
        <begin position="85"/>
        <end position="108"/>
    </location>
</feature>
<feature type="transmembrane region" description="Helical" evidence="7">
    <location>
        <begin position="245"/>
        <end position="269"/>
    </location>
</feature>
<comment type="similarity">
    <text evidence="7">Belongs to the binding-protein-dependent transport system permease family.</text>
</comment>
<evidence type="ECO:0000259" key="8">
    <source>
        <dbReference type="PROSITE" id="PS50928"/>
    </source>
</evidence>
<organism evidence="9 10">
    <name type="scientific">Cohnella hongkongensis</name>
    <dbReference type="NCBI Taxonomy" id="178337"/>
    <lineage>
        <taxon>Bacteria</taxon>
        <taxon>Bacillati</taxon>
        <taxon>Bacillota</taxon>
        <taxon>Bacilli</taxon>
        <taxon>Bacillales</taxon>
        <taxon>Paenibacillaceae</taxon>
        <taxon>Cohnella</taxon>
    </lineage>
</organism>
<evidence type="ECO:0000256" key="3">
    <source>
        <dbReference type="ARBA" id="ARBA00022475"/>
    </source>
</evidence>
<gene>
    <name evidence="9" type="ORF">ACFO3S_00610</name>
</gene>
<comment type="caution">
    <text evidence="9">The sequence shown here is derived from an EMBL/GenBank/DDBJ whole genome shotgun (WGS) entry which is preliminary data.</text>
</comment>
<dbReference type="InterPro" id="IPR000515">
    <property type="entry name" value="MetI-like"/>
</dbReference>
<evidence type="ECO:0000313" key="9">
    <source>
        <dbReference type="EMBL" id="MFC4596724.1"/>
    </source>
</evidence>
<evidence type="ECO:0000256" key="2">
    <source>
        <dbReference type="ARBA" id="ARBA00022448"/>
    </source>
</evidence>